<feature type="compositionally biased region" description="Basic and acidic residues" evidence="1">
    <location>
        <begin position="43"/>
        <end position="55"/>
    </location>
</feature>
<gene>
    <name evidence="2" type="ORF">CCMP2556_LOCUS28231</name>
</gene>
<feature type="region of interest" description="Disordered" evidence="1">
    <location>
        <begin position="1"/>
        <end position="87"/>
    </location>
</feature>
<accession>A0ABP0N071</accession>
<proteinExistence type="predicted"/>
<organism evidence="2 3">
    <name type="scientific">Durusdinium trenchii</name>
    <dbReference type="NCBI Taxonomy" id="1381693"/>
    <lineage>
        <taxon>Eukaryota</taxon>
        <taxon>Sar</taxon>
        <taxon>Alveolata</taxon>
        <taxon>Dinophyceae</taxon>
        <taxon>Suessiales</taxon>
        <taxon>Symbiodiniaceae</taxon>
        <taxon>Durusdinium</taxon>
    </lineage>
</organism>
<evidence type="ECO:0000256" key="1">
    <source>
        <dbReference type="SAM" id="MobiDB-lite"/>
    </source>
</evidence>
<keyword evidence="3" id="KW-1185">Reference proteome</keyword>
<evidence type="ECO:0000313" key="2">
    <source>
        <dbReference type="EMBL" id="CAK9057133.1"/>
    </source>
</evidence>
<evidence type="ECO:0000313" key="3">
    <source>
        <dbReference type="Proteomes" id="UP001642484"/>
    </source>
</evidence>
<protein>
    <submittedName>
        <fullName evidence="2">Uncharacterized protein</fullName>
    </submittedName>
</protein>
<sequence length="153" mass="16552">MEGVMGAPSKRPRVQPSTWPQASAASAAAAKPRHLPSMAPEVAEARRKNVRRVSEPESSIAHGKPLKVEPEDGPKGPKEEHEAEAITGRRPYVQGIICGFGVQEPQESVVLARVRQQLMETEAALAALEQEGLQEPNEPVEARAFAEAEWCDG</sequence>
<comment type="caution">
    <text evidence="2">The sequence shown here is derived from an EMBL/GenBank/DDBJ whole genome shotgun (WGS) entry which is preliminary data.</text>
</comment>
<dbReference type="EMBL" id="CAXAMN010021112">
    <property type="protein sequence ID" value="CAK9057133.1"/>
    <property type="molecule type" value="Genomic_DNA"/>
</dbReference>
<reference evidence="2 3" key="1">
    <citation type="submission" date="2024-02" db="EMBL/GenBank/DDBJ databases">
        <authorList>
            <person name="Chen Y."/>
            <person name="Shah S."/>
            <person name="Dougan E. K."/>
            <person name="Thang M."/>
            <person name="Chan C."/>
        </authorList>
    </citation>
    <scope>NUCLEOTIDE SEQUENCE [LARGE SCALE GENOMIC DNA]</scope>
</reference>
<feature type="compositionally biased region" description="Basic and acidic residues" evidence="1">
    <location>
        <begin position="66"/>
        <end position="84"/>
    </location>
</feature>
<dbReference type="Proteomes" id="UP001642484">
    <property type="component" value="Unassembled WGS sequence"/>
</dbReference>
<name>A0ABP0N071_9DINO</name>